<evidence type="ECO:0000259" key="7">
    <source>
        <dbReference type="PROSITE" id="PS50950"/>
    </source>
</evidence>
<evidence type="ECO:0000256" key="1">
    <source>
        <dbReference type="ARBA" id="ARBA00022723"/>
    </source>
</evidence>
<dbReference type="GO" id="GO:0006357">
    <property type="term" value="P:regulation of transcription by RNA polymerase II"/>
    <property type="evidence" value="ECO:0007669"/>
    <property type="project" value="TreeGrafter"/>
</dbReference>
<dbReference type="SMART" id="SM00980">
    <property type="entry name" value="THAP"/>
    <property type="match status" value="1"/>
</dbReference>
<protein>
    <recommendedName>
        <fullName evidence="6">THAP domain-containing protein 1</fullName>
    </recommendedName>
</protein>
<dbReference type="InterPro" id="IPR038441">
    <property type="entry name" value="THAP_Znf_sf"/>
</dbReference>
<dbReference type="InterPro" id="IPR026516">
    <property type="entry name" value="THAP1/10"/>
</dbReference>
<keyword evidence="4 5" id="KW-0238">DNA-binding</keyword>
<organism evidence="8 9">
    <name type="scientific">Myripristis murdjan</name>
    <name type="common">pinecone soldierfish</name>
    <dbReference type="NCBI Taxonomy" id="586833"/>
    <lineage>
        <taxon>Eukaryota</taxon>
        <taxon>Metazoa</taxon>
        <taxon>Chordata</taxon>
        <taxon>Craniata</taxon>
        <taxon>Vertebrata</taxon>
        <taxon>Euteleostomi</taxon>
        <taxon>Actinopterygii</taxon>
        <taxon>Neopterygii</taxon>
        <taxon>Teleostei</taxon>
        <taxon>Neoteleostei</taxon>
        <taxon>Acanthomorphata</taxon>
        <taxon>Holocentriformes</taxon>
        <taxon>Holocentridae</taxon>
        <taxon>Myripristis</taxon>
    </lineage>
</organism>
<sequence>MVSLPVHKVVLVAFGVKNQGKTVHFHALPLKRQVVLHRWLAALKRENPPVSREARVCSEHFVEEDYVEERFFESGNLVVRRSNKLKSEAAPSVFDFSSYEVGCTDRPTQSDSACRLHITISP</sequence>
<evidence type="ECO:0000313" key="9">
    <source>
        <dbReference type="Proteomes" id="UP000472263"/>
    </source>
</evidence>
<evidence type="ECO:0000256" key="2">
    <source>
        <dbReference type="ARBA" id="ARBA00022771"/>
    </source>
</evidence>
<dbReference type="Gene3D" id="6.20.210.20">
    <property type="entry name" value="THAP domain"/>
    <property type="match status" value="1"/>
</dbReference>
<keyword evidence="6" id="KW-0805">Transcription regulation</keyword>
<dbReference type="PANTHER" id="PTHR46600">
    <property type="entry name" value="THAP DOMAIN-CONTAINING"/>
    <property type="match status" value="1"/>
</dbReference>
<keyword evidence="9" id="KW-1185">Reference proteome</keyword>
<evidence type="ECO:0000256" key="5">
    <source>
        <dbReference type="PROSITE-ProRule" id="PRU00309"/>
    </source>
</evidence>
<keyword evidence="6" id="KW-0804">Transcription</keyword>
<reference evidence="8" key="1">
    <citation type="submission" date="2019-06" db="EMBL/GenBank/DDBJ databases">
        <authorList>
            <consortium name="Wellcome Sanger Institute Data Sharing"/>
        </authorList>
    </citation>
    <scope>NUCLEOTIDE SEQUENCE [LARGE SCALE GENOMIC DNA]</scope>
</reference>
<evidence type="ECO:0000313" key="8">
    <source>
        <dbReference type="Ensembl" id="ENSMMDP00005040562.1"/>
    </source>
</evidence>
<keyword evidence="6" id="KW-0175">Coiled coil</keyword>
<dbReference type="SUPFAM" id="SSF57716">
    <property type="entry name" value="Glucocorticoid receptor-like (DNA-binding domain)"/>
    <property type="match status" value="1"/>
</dbReference>
<dbReference type="PANTHER" id="PTHR46600:SF7">
    <property type="entry name" value="SI:DKEY-228B2.6-RELATED"/>
    <property type="match status" value="1"/>
</dbReference>
<evidence type="ECO:0000256" key="6">
    <source>
        <dbReference type="RuleBase" id="RU369073"/>
    </source>
</evidence>
<dbReference type="Proteomes" id="UP000472263">
    <property type="component" value="Chromosome 3"/>
</dbReference>
<dbReference type="GO" id="GO:0000978">
    <property type="term" value="F:RNA polymerase II cis-regulatory region sequence-specific DNA binding"/>
    <property type="evidence" value="ECO:0007669"/>
    <property type="project" value="TreeGrafter"/>
</dbReference>
<evidence type="ECO:0000256" key="3">
    <source>
        <dbReference type="ARBA" id="ARBA00022833"/>
    </source>
</evidence>
<dbReference type="Pfam" id="PF05485">
    <property type="entry name" value="THAP"/>
    <property type="match status" value="1"/>
</dbReference>
<dbReference type="AlphaFoldDB" id="A0A667ZIM5"/>
<proteinExistence type="inferred from homology"/>
<dbReference type="InParanoid" id="A0A667ZIM5"/>
<name>A0A667ZIM5_9TELE</name>
<accession>A0A667ZIM5</accession>
<keyword evidence="2 5" id="KW-0863">Zinc-finger</keyword>
<reference evidence="8" key="3">
    <citation type="submission" date="2025-09" db="UniProtKB">
        <authorList>
            <consortium name="Ensembl"/>
        </authorList>
    </citation>
    <scope>IDENTIFICATION</scope>
</reference>
<dbReference type="PROSITE" id="PS50950">
    <property type="entry name" value="ZF_THAP"/>
    <property type="match status" value="1"/>
</dbReference>
<keyword evidence="3" id="KW-0862">Zinc</keyword>
<dbReference type="GO" id="GO:0003700">
    <property type="term" value="F:DNA-binding transcription factor activity"/>
    <property type="evidence" value="ECO:0007669"/>
    <property type="project" value="UniProtKB-UniRule"/>
</dbReference>
<dbReference type="GO" id="GO:0001935">
    <property type="term" value="P:endothelial cell proliferation"/>
    <property type="evidence" value="ECO:0007669"/>
    <property type="project" value="UniProtKB-UniRule"/>
</dbReference>
<evidence type="ECO:0000256" key="4">
    <source>
        <dbReference type="ARBA" id="ARBA00023125"/>
    </source>
</evidence>
<dbReference type="Ensembl" id="ENSMMDT00005041393.1">
    <property type="protein sequence ID" value="ENSMMDP00005040562.1"/>
    <property type="gene ID" value="ENSMMDG00005018767.1"/>
</dbReference>
<dbReference type="GeneTree" id="ENSGT00940000177604"/>
<dbReference type="InterPro" id="IPR006612">
    <property type="entry name" value="THAP_Znf"/>
</dbReference>
<comment type="similarity">
    <text evidence="6">Belongs to the THAP1 family.</text>
</comment>
<dbReference type="GO" id="GO:0005654">
    <property type="term" value="C:nucleoplasm"/>
    <property type="evidence" value="ECO:0007669"/>
    <property type="project" value="UniProtKB-SubCell"/>
</dbReference>
<reference evidence="8" key="2">
    <citation type="submission" date="2025-08" db="UniProtKB">
        <authorList>
            <consortium name="Ensembl"/>
        </authorList>
    </citation>
    <scope>IDENTIFICATION</scope>
</reference>
<feature type="domain" description="THAP-type" evidence="7">
    <location>
        <begin position="4"/>
        <end position="94"/>
    </location>
</feature>
<dbReference type="GO" id="GO:0008270">
    <property type="term" value="F:zinc ion binding"/>
    <property type="evidence" value="ECO:0007669"/>
    <property type="project" value="UniProtKB-KW"/>
</dbReference>
<comment type="function">
    <text evidence="6">DNA-binding transcription regulator that regulates endothelial cell proliferation and G1/S cell-cycle progression. Specifically binds the 5'-[AT]NTNN[GT]GGCA[AGT]-3' core DNA sequence and acts by modulating expression of pRB-E2F cell-cycle target genes.</text>
</comment>
<comment type="subcellular location">
    <subcellularLocation>
        <location evidence="6">Nucleus</location>
        <location evidence="6">Nucleoplasm</location>
    </subcellularLocation>
</comment>
<keyword evidence="6" id="KW-0131">Cell cycle</keyword>
<keyword evidence="6" id="KW-0539">Nucleus</keyword>
<keyword evidence="1" id="KW-0479">Metal-binding</keyword>